<proteinExistence type="predicted"/>
<feature type="compositionally biased region" description="Basic residues" evidence="1">
    <location>
        <begin position="150"/>
        <end position="166"/>
    </location>
</feature>
<sequence>MVGGSRGVLGLPCGGFAIGDSGFCGVQDGLRRVAVDDCPMVVLAHPDDGGLVGFDYLRLEKDRDWERRWCYGRLRSWEVALLGYWATIGGAARLFGHGWLRHPTVSQSRKPYPAAVRWRTLMPPRRRGRGRGQFQQESEGQNDEDQRSIPSRRRTRQMPPRRRGRGRGQIQQESEGQNDEDQRSIPSRRRTRQVEDEIDELAARVDDMELVMVRFPDESSDV</sequence>
<feature type="region of interest" description="Disordered" evidence="1">
    <location>
        <begin position="115"/>
        <end position="203"/>
    </location>
</feature>
<evidence type="ECO:0000313" key="3">
    <source>
        <dbReference type="Proteomes" id="UP000250235"/>
    </source>
</evidence>
<name>A0A2Z7BY38_9LAMI</name>
<evidence type="ECO:0000256" key="1">
    <source>
        <dbReference type="SAM" id="MobiDB-lite"/>
    </source>
</evidence>
<evidence type="ECO:0000313" key="2">
    <source>
        <dbReference type="EMBL" id="KZV39206.1"/>
    </source>
</evidence>
<gene>
    <name evidence="2" type="ORF">F511_29572</name>
</gene>
<organism evidence="2 3">
    <name type="scientific">Dorcoceras hygrometricum</name>
    <dbReference type="NCBI Taxonomy" id="472368"/>
    <lineage>
        <taxon>Eukaryota</taxon>
        <taxon>Viridiplantae</taxon>
        <taxon>Streptophyta</taxon>
        <taxon>Embryophyta</taxon>
        <taxon>Tracheophyta</taxon>
        <taxon>Spermatophyta</taxon>
        <taxon>Magnoliopsida</taxon>
        <taxon>eudicotyledons</taxon>
        <taxon>Gunneridae</taxon>
        <taxon>Pentapetalae</taxon>
        <taxon>asterids</taxon>
        <taxon>lamiids</taxon>
        <taxon>Lamiales</taxon>
        <taxon>Gesneriaceae</taxon>
        <taxon>Didymocarpoideae</taxon>
        <taxon>Trichosporeae</taxon>
        <taxon>Loxocarpinae</taxon>
        <taxon>Dorcoceras</taxon>
    </lineage>
</organism>
<dbReference type="EMBL" id="KV001297">
    <property type="protein sequence ID" value="KZV39206.1"/>
    <property type="molecule type" value="Genomic_DNA"/>
</dbReference>
<dbReference type="AlphaFoldDB" id="A0A2Z7BY38"/>
<protein>
    <submittedName>
        <fullName evidence="2">Uncharacterized protein</fullName>
    </submittedName>
</protein>
<dbReference type="Proteomes" id="UP000250235">
    <property type="component" value="Unassembled WGS sequence"/>
</dbReference>
<keyword evidence="3" id="KW-1185">Reference proteome</keyword>
<reference evidence="2 3" key="1">
    <citation type="journal article" date="2015" name="Proc. Natl. Acad. Sci. U.S.A.">
        <title>The resurrection genome of Boea hygrometrica: A blueprint for survival of dehydration.</title>
        <authorList>
            <person name="Xiao L."/>
            <person name="Yang G."/>
            <person name="Zhang L."/>
            <person name="Yang X."/>
            <person name="Zhao S."/>
            <person name="Ji Z."/>
            <person name="Zhou Q."/>
            <person name="Hu M."/>
            <person name="Wang Y."/>
            <person name="Chen M."/>
            <person name="Xu Y."/>
            <person name="Jin H."/>
            <person name="Xiao X."/>
            <person name="Hu G."/>
            <person name="Bao F."/>
            <person name="Hu Y."/>
            <person name="Wan P."/>
            <person name="Li L."/>
            <person name="Deng X."/>
            <person name="Kuang T."/>
            <person name="Xiang C."/>
            <person name="Zhu J.K."/>
            <person name="Oliver M.J."/>
            <person name="He Y."/>
        </authorList>
    </citation>
    <scope>NUCLEOTIDE SEQUENCE [LARGE SCALE GENOMIC DNA]</scope>
    <source>
        <strain evidence="3">cv. XS01</strain>
    </source>
</reference>
<accession>A0A2Z7BY38</accession>